<gene>
    <name evidence="1" type="ORF">ADUPG1_013762</name>
</gene>
<comment type="caution">
    <text evidence="1">The sequence shown here is derived from an EMBL/GenBank/DDBJ whole genome shotgun (WGS) entry which is preliminary data.</text>
</comment>
<dbReference type="EMBL" id="BQXS01012732">
    <property type="protein sequence ID" value="GKT27314.1"/>
    <property type="molecule type" value="Genomic_DNA"/>
</dbReference>
<evidence type="ECO:0000313" key="2">
    <source>
        <dbReference type="Proteomes" id="UP001057375"/>
    </source>
</evidence>
<organism evidence="1 2">
    <name type="scientific">Aduncisulcus paluster</name>
    <dbReference type="NCBI Taxonomy" id="2918883"/>
    <lineage>
        <taxon>Eukaryota</taxon>
        <taxon>Metamonada</taxon>
        <taxon>Carpediemonas-like organisms</taxon>
        <taxon>Aduncisulcus</taxon>
    </lineage>
</organism>
<dbReference type="Proteomes" id="UP001057375">
    <property type="component" value="Unassembled WGS sequence"/>
</dbReference>
<protein>
    <submittedName>
        <fullName evidence="1">Uncharacterized protein</fullName>
    </submittedName>
</protein>
<keyword evidence="2" id="KW-1185">Reference proteome</keyword>
<accession>A0ABQ5K7L1</accession>
<reference evidence="1" key="1">
    <citation type="submission" date="2022-03" db="EMBL/GenBank/DDBJ databases">
        <title>Draft genome sequence of Aduncisulcus paluster, a free-living microaerophilic Fornicata.</title>
        <authorList>
            <person name="Yuyama I."/>
            <person name="Kume K."/>
            <person name="Tamura T."/>
            <person name="Inagaki Y."/>
            <person name="Hashimoto T."/>
        </authorList>
    </citation>
    <scope>NUCLEOTIDE SEQUENCE</scope>
    <source>
        <strain evidence="1">NY0171</strain>
    </source>
</reference>
<name>A0ABQ5K7L1_9EUKA</name>
<proteinExistence type="predicted"/>
<feature type="non-terminal residue" evidence="1">
    <location>
        <position position="1"/>
    </location>
</feature>
<sequence>SAILRLKQACDSLLNDVQVNSHNIQEILDLLTAQMDILDDLAEVSIIRELDALTQLGGTFIQTEEDILRLFNTFNIIDEMYFIAHSHGFDGGYYDNIGDVNALFNAKTVSIFYIPGHLRDSFFDRFSSSSIAKSMLEKSHEPVYSPNTTILNPLTPSPFSVTVDDYGTWHGARFAIIPEQSPMTLLEVYFLINLNLIEGDIMHRQAGVEITLSIDDSELCSIRGDGIVLSCENAHKDIVVDKGESLIIDVKVQEPINVTSIDVFGIQGFGEIIM</sequence>
<evidence type="ECO:0000313" key="1">
    <source>
        <dbReference type="EMBL" id="GKT27314.1"/>
    </source>
</evidence>